<feature type="transmembrane region" description="Helical" evidence="1">
    <location>
        <begin position="5"/>
        <end position="22"/>
    </location>
</feature>
<name>A0ABU8XSN3_9PROT</name>
<accession>A0ABU8XSN3</accession>
<protein>
    <submittedName>
        <fullName evidence="2">Uncharacterized protein</fullName>
    </submittedName>
</protein>
<evidence type="ECO:0000313" key="3">
    <source>
        <dbReference type="Proteomes" id="UP001375743"/>
    </source>
</evidence>
<feature type="transmembrane region" description="Helical" evidence="1">
    <location>
        <begin position="28"/>
        <end position="49"/>
    </location>
</feature>
<dbReference type="EMBL" id="JBBLZC010000012">
    <property type="protein sequence ID" value="MEK0084056.1"/>
    <property type="molecule type" value="Genomic_DNA"/>
</dbReference>
<dbReference type="RefSeq" id="WP_418159906.1">
    <property type="nucleotide sequence ID" value="NZ_JBBLZC010000012.1"/>
</dbReference>
<evidence type="ECO:0000313" key="2">
    <source>
        <dbReference type="EMBL" id="MEK0084056.1"/>
    </source>
</evidence>
<gene>
    <name evidence="2" type="ORF">U1T56_12905</name>
</gene>
<organism evidence="2 3">
    <name type="scientific">Benzoatithermus flavus</name>
    <dbReference type="NCBI Taxonomy" id="3108223"/>
    <lineage>
        <taxon>Bacteria</taxon>
        <taxon>Pseudomonadati</taxon>
        <taxon>Pseudomonadota</taxon>
        <taxon>Alphaproteobacteria</taxon>
        <taxon>Geminicoccales</taxon>
        <taxon>Geminicoccaceae</taxon>
        <taxon>Benzoatithermus</taxon>
    </lineage>
</organism>
<keyword evidence="3" id="KW-1185">Reference proteome</keyword>
<reference evidence="2 3" key="1">
    <citation type="submission" date="2024-01" db="EMBL/GenBank/DDBJ databases">
        <title>Multi-omics insights into the function and evolution of sodium benzoate biodegradation pathways in Benzoatithermus flavus gen. nov., sp. nov. from hot spring.</title>
        <authorList>
            <person name="Hu C.-J."/>
            <person name="Li W.-J."/>
        </authorList>
    </citation>
    <scope>NUCLEOTIDE SEQUENCE [LARGE SCALE GENOMIC DNA]</scope>
    <source>
        <strain evidence="2 3">SYSU G07066</strain>
    </source>
</reference>
<dbReference type="Proteomes" id="UP001375743">
    <property type="component" value="Unassembled WGS sequence"/>
</dbReference>
<evidence type="ECO:0000256" key="1">
    <source>
        <dbReference type="SAM" id="Phobius"/>
    </source>
</evidence>
<proteinExistence type="predicted"/>
<keyword evidence="1" id="KW-0812">Transmembrane</keyword>
<sequence>MGQWIFGAIMGVLSLFGLFIASRSHDQIFYAFGLLLFLFGLGFVFWLIARNTGHPRSRSEQHGH</sequence>
<keyword evidence="1" id="KW-1133">Transmembrane helix</keyword>
<keyword evidence="1" id="KW-0472">Membrane</keyword>
<comment type="caution">
    <text evidence="2">The sequence shown here is derived from an EMBL/GenBank/DDBJ whole genome shotgun (WGS) entry which is preliminary data.</text>
</comment>